<feature type="domain" description="NADH:quinone oxidoreductase/Mrp antiporter transmembrane" evidence="9">
    <location>
        <begin position="141"/>
        <end position="360"/>
    </location>
</feature>
<evidence type="ECO:0000256" key="3">
    <source>
        <dbReference type="ARBA" id="ARBA00022475"/>
    </source>
</evidence>
<proteinExistence type="inferred from homology"/>
<dbReference type="RefSeq" id="WP_091985163.1">
    <property type="nucleotide sequence ID" value="NZ_FOYV01000001.1"/>
</dbReference>
<comment type="function">
    <text evidence="7">Part of an energy-coupled inorganic carbon pump.</text>
</comment>
<keyword evidence="4 7" id="KW-0812">Transmembrane</keyword>
<dbReference type="InterPro" id="IPR001750">
    <property type="entry name" value="ND/Mrp_TM"/>
</dbReference>
<feature type="transmembrane region" description="Helical" evidence="7">
    <location>
        <begin position="462"/>
        <end position="487"/>
    </location>
</feature>
<dbReference type="InterPro" id="IPR046396">
    <property type="entry name" value="Transporter_DabB"/>
</dbReference>
<evidence type="ECO:0000256" key="4">
    <source>
        <dbReference type="ARBA" id="ARBA00022692"/>
    </source>
</evidence>
<dbReference type="Pfam" id="PF00662">
    <property type="entry name" value="Proton_antipo_N"/>
    <property type="match status" value="1"/>
</dbReference>
<feature type="transmembrane region" description="Helical" evidence="7">
    <location>
        <begin position="289"/>
        <end position="312"/>
    </location>
</feature>
<dbReference type="AlphaFoldDB" id="A0A1I6G9U1"/>
<dbReference type="EMBL" id="FOYV01000001">
    <property type="protein sequence ID" value="SFR38920.1"/>
    <property type="molecule type" value="Genomic_DNA"/>
</dbReference>
<feature type="transmembrane region" description="Helical" evidence="7">
    <location>
        <begin position="177"/>
        <end position="198"/>
    </location>
</feature>
<feature type="transmembrane region" description="Helical" evidence="7">
    <location>
        <begin position="258"/>
        <end position="277"/>
    </location>
</feature>
<evidence type="ECO:0000256" key="6">
    <source>
        <dbReference type="ARBA" id="ARBA00023136"/>
    </source>
</evidence>
<keyword evidence="5 7" id="KW-1133">Transmembrane helix</keyword>
<feature type="transmembrane region" description="Helical" evidence="7">
    <location>
        <begin position="45"/>
        <end position="70"/>
    </location>
</feature>
<feature type="domain" description="NADH-Ubiquinone oxidoreductase (complex I) chain 5 N-terminal" evidence="10">
    <location>
        <begin position="76"/>
        <end position="122"/>
    </location>
</feature>
<comment type="similarity">
    <text evidence="7">Belongs to the inorganic carbon transporter (TC 9.A.2) DabB family.</text>
</comment>
<dbReference type="GO" id="GO:0042773">
    <property type="term" value="P:ATP synthesis coupled electron transport"/>
    <property type="evidence" value="ECO:0007669"/>
    <property type="project" value="InterPro"/>
</dbReference>
<dbReference type="GO" id="GO:0008137">
    <property type="term" value="F:NADH dehydrogenase (ubiquinone) activity"/>
    <property type="evidence" value="ECO:0007669"/>
    <property type="project" value="InterPro"/>
</dbReference>
<dbReference type="PANTHER" id="PTHR42829:SF1">
    <property type="entry name" value="INORGANIC CARBON TRANSPORTER SUBUNIT DABB-RELATED"/>
    <property type="match status" value="1"/>
</dbReference>
<dbReference type="NCBIfam" id="NF006029">
    <property type="entry name" value="PRK08168.1"/>
    <property type="match status" value="1"/>
</dbReference>
<feature type="transmembrane region" description="Helical" evidence="7">
    <location>
        <begin position="403"/>
        <end position="424"/>
    </location>
</feature>
<feature type="transmembrane region" description="Helical" evidence="7">
    <location>
        <begin position="12"/>
        <end position="33"/>
    </location>
</feature>
<sequence length="542" mass="58392">MNPIAELSSLVALALWLLFPVSLFVLAALTGWLQNPLQLDRYWRLAGWLMLASMASTLAVAAMLMLDSWLFGSAELGALAARFGVYPDGVAVWMALMVAFVGWVILRYADNYLRQDPGRERFLPWFLVTVGSVLVLVLTNHLLILAGAWIGVSLALHHLLTLYPDRPEARVAAVQKFIVSRVGDALVITGVIALYLQYDTFLLPDMVQNMVQSEAARAGGSTALTVASVALALAAALKCAQIPFHGWLIRVMEAPTPVSALLHAGVINLGGFLWLRLFPVFDGFTAGHMILLVVGGFTAVVAVLTMMTQFSVKHALAWSTCAQMGFMLFEIGMGAYTLALLHLLAHSLYKAHSFLASGRTVVVSSARKLPELPAGHRVSFGVGTGLVAAVILWWAPWIVEYNLVFGLLLVLAVAASAMGIPAGATNGVKFTGAAMALALVPLYAMLHLLLGPAVPEQSGFSIPLAGYVTGAVMVLLLALCALCIAFGGQLRVTQALSVHFRHGLYLALPFDRFTHLLAAEALRVPQVFKRVPHHPFRLEEES</sequence>
<keyword evidence="2 7" id="KW-0813">Transport</keyword>
<gene>
    <name evidence="7" type="primary">dabB</name>
    <name evidence="11" type="ORF">SAMN04488073_0280</name>
</gene>
<dbReference type="PRINTS" id="PR01434">
    <property type="entry name" value="NADHDHGNASE5"/>
</dbReference>
<dbReference type="GO" id="GO:0003954">
    <property type="term" value="F:NADH dehydrogenase activity"/>
    <property type="evidence" value="ECO:0007669"/>
    <property type="project" value="TreeGrafter"/>
</dbReference>
<comment type="subunit">
    <text evidence="7">Forms a complex with DabA.</text>
</comment>
<comment type="subcellular location">
    <subcellularLocation>
        <location evidence="7">Cell membrane</location>
        <topology evidence="7">Multi-pass membrane protein</topology>
    </subcellularLocation>
    <subcellularLocation>
        <location evidence="1">Endomembrane system</location>
        <topology evidence="1">Multi-pass membrane protein</topology>
    </subcellularLocation>
    <subcellularLocation>
        <location evidence="8">Membrane</location>
        <topology evidence="8">Multi-pass membrane protein</topology>
    </subcellularLocation>
</comment>
<dbReference type="GO" id="GO:0012505">
    <property type="term" value="C:endomembrane system"/>
    <property type="evidence" value="ECO:0007669"/>
    <property type="project" value="UniProtKB-SubCell"/>
</dbReference>
<evidence type="ECO:0000313" key="12">
    <source>
        <dbReference type="Proteomes" id="UP000199290"/>
    </source>
</evidence>
<keyword evidence="3 7" id="KW-1003">Cell membrane</keyword>
<dbReference type="HAMAP" id="MF_00862">
    <property type="entry name" value="DabB"/>
    <property type="match status" value="1"/>
</dbReference>
<dbReference type="GO" id="GO:0005886">
    <property type="term" value="C:plasma membrane"/>
    <property type="evidence" value="ECO:0007669"/>
    <property type="project" value="UniProtKB-SubCell"/>
</dbReference>
<feature type="transmembrane region" description="Helical" evidence="7">
    <location>
        <begin position="121"/>
        <end position="138"/>
    </location>
</feature>
<evidence type="ECO:0000256" key="1">
    <source>
        <dbReference type="ARBA" id="ARBA00004127"/>
    </source>
</evidence>
<dbReference type="OrthoDB" id="9768329at2"/>
<feature type="transmembrane region" description="Helical" evidence="7">
    <location>
        <begin position="430"/>
        <end position="450"/>
    </location>
</feature>
<keyword evidence="6 7" id="KW-0472">Membrane</keyword>
<evidence type="ECO:0000256" key="8">
    <source>
        <dbReference type="RuleBase" id="RU000320"/>
    </source>
</evidence>
<name>A0A1I6G9U1_9GAMM</name>
<evidence type="ECO:0000256" key="5">
    <source>
        <dbReference type="ARBA" id="ARBA00022989"/>
    </source>
</evidence>
<feature type="transmembrane region" description="Helical" evidence="7">
    <location>
        <begin position="324"/>
        <end position="345"/>
    </location>
</feature>
<reference evidence="12" key="1">
    <citation type="submission" date="2016-10" db="EMBL/GenBank/DDBJ databases">
        <authorList>
            <person name="Varghese N."/>
            <person name="Submissions S."/>
        </authorList>
    </citation>
    <scope>NUCLEOTIDE SEQUENCE [LARGE SCALE GENOMIC DNA]</scope>
    <source>
        <strain evidence="12">CGMCC 1.6294</strain>
    </source>
</reference>
<feature type="transmembrane region" description="Helical" evidence="7">
    <location>
        <begin position="378"/>
        <end position="396"/>
    </location>
</feature>
<dbReference type="GO" id="GO:0015990">
    <property type="term" value="P:electron transport coupled proton transport"/>
    <property type="evidence" value="ECO:0007669"/>
    <property type="project" value="TreeGrafter"/>
</dbReference>
<keyword evidence="12" id="KW-1185">Reference proteome</keyword>
<dbReference type="Pfam" id="PF00361">
    <property type="entry name" value="Proton_antipo_M"/>
    <property type="match status" value="1"/>
</dbReference>
<accession>A0A1I6G9U1</accession>
<feature type="transmembrane region" description="Helical" evidence="7">
    <location>
        <begin position="144"/>
        <end position="165"/>
    </location>
</feature>
<evidence type="ECO:0000256" key="7">
    <source>
        <dbReference type="HAMAP-Rule" id="MF_00862"/>
    </source>
</evidence>
<organism evidence="11 12">
    <name type="scientific">Marinobacter gudaonensis</name>
    <dbReference type="NCBI Taxonomy" id="375760"/>
    <lineage>
        <taxon>Bacteria</taxon>
        <taxon>Pseudomonadati</taxon>
        <taxon>Pseudomonadota</taxon>
        <taxon>Gammaproteobacteria</taxon>
        <taxon>Pseudomonadales</taxon>
        <taxon>Marinobacteraceae</taxon>
        <taxon>Marinobacter</taxon>
    </lineage>
</organism>
<dbReference type="InterPro" id="IPR001516">
    <property type="entry name" value="Proton_antipo_N"/>
</dbReference>
<evidence type="ECO:0000313" key="11">
    <source>
        <dbReference type="EMBL" id="SFR38920.1"/>
    </source>
</evidence>
<evidence type="ECO:0000256" key="2">
    <source>
        <dbReference type="ARBA" id="ARBA00022448"/>
    </source>
</evidence>
<feature type="transmembrane region" description="Helical" evidence="7">
    <location>
        <begin position="90"/>
        <end position="109"/>
    </location>
</feature>
<protein>
    <recommendedName>
        <fullName evidence="7">Probable inorganic carbon transporter subunit DabB</fullName>
    </recommendedName>
</protein>
<evidence type="ECO:0000259" key="10">
    <source>
        <dbReference type="Pfam" id="PF00662"/>
    </source>
</evidence>
<dbReference type="PANTHER" id="PTHR42829">
    <property type="entry name" value="NADH-UBIQUINONE OXIDOREDUCTASE CHAIN 5"/>
    <property type="match status" value="1"/>
</dbReference>
<evidence type="ECO:0000259" key="9">
    <source>
        <dbReference type="Pfam" id="PF00361"/>
    </source>
</evidence>
<dbReference type="InterPro" id="IPR003945">
    <property type="entry name" value="NU5C-like"/>
</dbReference>
<dbReference type="STRING" id="375760.SAMN04488073_0280"/>
<dbReference type="Proteomes" id="UP000199290">
    <property type="component" value="Unassembled WGS sequence"/>
</dbReference>